<dbReference type="Gene3D" id="2.160.10.10">
    <property type="entry name" value="Hexapeptide repeat proteins"/>
    <property type="match status" value="1"/>
</dbReference>
<name>A0A5C6ADX3_9BACT</name>
<dbReference type="EC" id="2.3.1.30" evidence="3"/>
<dbReference type="InterPro" id="IPR018357">
    <property type="entry name" value="Hexapep_transf_CS"/>
</dbReference>
<keyword evidence="3" id="KW-0012">Acyltransferase</keyword>
<gene>
    <name evidence="3" type="primary">cysE_2</name>
    <name evidence="3" type="ORF">Pla108_17590</name>
</gene>
<protein>
    <submittedName>
        <fullName evidence="3">Serine acetyltransferase</fullName>
        <ecNumber evidence="3">2.3.1.30</ecNumber>
    </submittedName>
</protein>
<sequence>MPPHPPSDRGGANQNPAGVGFWSLVREDLRTHDGKLLEQGFWALAVHRFGNWRMGVRPKLLRAPFSIAYKLAYRFVEWTCGVSLPYTVRVGRRVRLWHHGGMILHADSVGDDVQIRQNTTFGVVRSDHNFELPTIAAGADIGAGACVLGAIRIGERAVIGANAVVLVDVPDDGVAVGVPAKVIKVRHRNPELSDASAVEEAGV</sequence>
<comment type="caution">
    <text evidence="3">The sequence shown here is derived from an EMBL/GenBank/DDBJ whole genome shotgun (WGS) entry which is preliminary data.</text>
</comment>
<accession>A0A5C6ADX3</accession>
<keyword evidence="1 3" id="KW-0808">Transferase</keyword>
<dbReference type="GO" id="GO:0009001">
    <property type="term" value="F:serine O-acetyltransferase activity"/>
    <property type="evidence" value="ECO:0007669"/>
    <property type="project" value="UniProtKB-EC"/>
</dbReference>
<organism evidence="3 4">
    <name type="scientific">Botrimarina colliarenosi</name>
    <dbReference type="NCBI Taxonomy" id="2528001"/>
    <lineage>
        <taxon>Bacteria</taxon>
        <taxon>Pseudomonadati</taxon>
        <taxon>Planctomycetota</taxon>
        <taxon>Planctomycetia</taxon>
        <taxon>Pirellulales</taxon>
        <taxon>Lacipirellulaceae</taxon>
        <taxon>Botrimarina</taxon>
    </lineage>
</organism>
<dbReference type="InterPro" id="IPR011004">
    <property type="entry name" value="Trimer_LpxA-like_sf"/>
</dbReference>
<dbReference type="RefSeq" id="WP_146444533.1">
    <property type="nucleotide sequence ID" value="NZ_SJPR01000002.1"/>
</dbReference>
<dbReference type="SUPFAM" id="SSF51161">
    <property type="entry name" value="Trimeric LpxA-like enzymes"/>
    <property type="match status" value="1"/>
</dbReference>
<proteinExistence type="predicted"/>
<evidence type="ECO:0000313" key="3">
    <source>
        <dbReference type="EMBL" id="TWT97607.1"/>
    </source>
</evidence>
<dbReference type="Proteomes" id="UP000317421">
    <property type="component" value="Unassembled WGS sequence"/>
</dbReference>
<dbReference type="PROSITE" id="PS00101">
    <property type="entry name" value="HEXAPEP_TRANSFERASES"/>
    <property type="match status" value="1"/>
</dbReference>
<evidence type="ECO:0000313" key="4">
    <source>
        <dbReference type="Proteomes" id="UP000317421"/>
    </source>
</evidence>
<dbReference type="PANTHER" id="PTHR42811">
    <property type="entry name" value="SERINE ACETYLTRANSFERASE"/>
    <property type="match status" value="1"/>
</dbReference>
<evidence type="ECO:0000256" key="2">
    <source>
        <dbReference type="ARBA" id="ARBA00022737"/>
    </source>
</evidence>
<keyword evidence="2" id="KW-0677">Repeat</keyword>
<reference evidence="3 4" key="1">
    <citation type="submission" date="2019-02" db="EMBL/GenBank/DDBJ databases">
        <title>Deep-cultivation of Planctomycetes and their phenomic and genomic characterization uncovers novel biology.</title>
        <authorList>
            <person name="Wiegand S."/>
            <person name="Jogler M."/>
            <person name="Boedeker C."/>
            <person name="Pinto D."/>
            <person name="Vollmers J."/>
            <person name="Rivas-Marin E."/>
            <person name="Kohn T."/>
            <person name="Peeters S.H."/>
            <person name="Heuer A."/>
            <person name="Rast P."/>
            <person name="Oberbeckmann S."/>
            <person name="Bunk B."/>
            <person name="Jeske O."/>
            <person name="Meyerdierks A."/>
            <person name="Storesund J.E."/>
            <person name="Kallscheuer N."/>
            <person name="Luecker S."/>
            <person name="Lage O.M."/>
            <person name="Pohl T."/>
            <person name="Merkel B.J."/>
            <person name="Hornburger P."/>
            <person name="Mueller R.-W."/>
            <person name="Bruemmer F."/>
            <person name="Labrenz M."/>
            <person name="Spormann A.M."/>
            <person name="Op Den Camp H."/>
            <person name="Overmann J."/>
            <person name="Amann R."/>
            <person name="Jetten M.S.M."/>
            <person name="Mascher T."/>
            <person name="Medema M.H."/>
            <person name="Devos D.P."/>
            <person name="Kaster A.-K."/>
            <person name="Ovreas L."/>
            <person name="Rohde M."/>
            <person name="Galperin M.Y."/>
            <person name="Jogler C."/>
        </authorList>
    </citation>
    <scope>NUCLEOTIDE SEQUENCE [LARGE SCALE GENOMIC DNA]</scope>
    <source>
        <strain evidence="3 4">Pla108</strain>
    </source>
</reference>
<dbReference type="EMBL" id="SJPR01000002">
    <property type="protein sequence ID" value="TWT97607.1"/>
    <property type="molecule type" value="Genomic_DNA"/>
</dbReference>
<dbReference type="AlphaFoldDB" id="A0A5C6ADX3"/>
<evidence type="ECO:0000256" key="1">
    <source>
        <dbReference type="ARBA" id="ARBA00022679"/>
    </source>
</evidence>
<dbReference type="OrthoDB" id="9801456at2"/>
<keyword evidence="4" id="KW-1185">Reference proteome</keyword>